<gene>
    <name evidence="2" type="ORF">N803_04205</name>
</gene>
<dbReference type="Proteomes" id="UP000030011">
    <property type="component" value="Unassembled WGS sequence"/>
</dbReference>
<sequence>MLGSMECVLVEAAQLSALQAGLSNCGELQPGLEVDQAGRIRAVPFALSVSVYASFAFATDKTHLESQARTSLAIPALGGDCLPMVRQTPRENIEVRHSAASRPPPTGRRSVRRSVVQVV</sequence>
<keyword evidence="3" id="KW-1185">Reference proteome</keyword>
<organism evidence="2 3">
    <name type="scientific">Knoellia subterranea KCTC 19937</name>
    <dbReference type="NCBI Taxonomy" id="1385521"/>
    <lineage>
        <taxon>Bacteria</taxon>
        <taxon>Bacillati</taxon>
        <taxon>Actinomycetota</taxon>
        <taxon>Actinomycetes</taxon>
        <taxon>Micrococcales</taxon>
        <taxon>Intrasporangiaceae</taxon>
        <taxon>Knoellia</taxon>
    </lineage>
</organism>
<accession>A0A0A0JHS9</accession>
<reference evidence="2 3" key="1">
    <citation type="submission" date="2013-08" db="EMBL/GenBank/DDBJ databases">
        <title>The genome sequence of Knoellia subterranea.</title>
        <authorList>
            <person name="Zhu W."/>
            <person name="Wang G."/>
        </authorList>
    </citation>
    <scope>NUCLEOTIDE SEQUENCE [LARGE SCALE GENOMIC DNA]</scope>
    <source>
        <strain evidence="2 3">KCTC 19937</strain>
    </source>
</reference>
<name>A0A0A0JHS9_9MICO</name>
<evidence type="ECO:0000313" key="2">
    <source>
        <dbReference type="EMBL" id="KGN36678.1"/>
    </source>
</evidence>
<protein>
    <submittedName>
        <fullName evidence="2">Uncharacterized protein</fullName>
    </submittedName>
</protein>
<feature type="region of interest" description="Disordered" evidence="1">
    <location>
        <begin position="92"/>
        <end position="113"/>
    </location>
</feature>
<comment type="caution">
    <text evidence="2">The sequence shown here is derived from an EMBL/GenBank/DDBJ whole genome shotgun (WGS) entry which is preliminary data.</text>
</comment>
<evidence type="ECO:0000256" key="1">
    <source>
        <dbReference type="SAM" id="MobiDB-lite"/>
    </source>
</evidence>
<proteinExistence type="predicted"/>
<evidence type="ECO:0000313" key="3">
    <source>
        <dbReference type="Proteomes" id="UP000030011"/>
    </source>
</evidence>
<dbReference type="AlphaFoldDB" id="A0A0A0JHS9"/>
<dbReference type="EMBL" id="AVPK01000009">
    <property type="protein sequence ID" value="KGN36678.1"/>
    <property type="molecule type" value="Genomic_DNA"/>
</dbReference>